<feature type="transmembrane region" description="Helical" evidence="5">
    <location>
        <begin position="337"/>
        <end position="354"/>
    </location>
</feature>
<evidence type="ECO:0000256" key="2">
    <source>
        <dbReference type="ARBA" id="ARBA00022692"/>
    </source>
</evidence>
<feature type="transmembrane region" description="Helical" evidence="5">
    <location>
        <begin position="398"/>
        <end position="416"/>
    </location>
</feature>
<comment type="subcellular location">
    <subcellularLocation>
        <location evidence="1">Membrane</location>
        <topology evidence="1">Multi-pass membrane protein</topology>
    </subcellularLocation>
</comment>
<evidence type="ECO:0000256" key="3">
    <source>
        <dbReference type="ARBA" id="ARBA00022989"/>
    </source>
</evidence>
<accession>A0AAW1U2E4</accession>
<name>A0AAW1U2E4_9CUCU</name>
<evidence type="ECO:0000313" key="7">
    <source>
        <dbReference type="EMBL" id="KAK9874716.1"/>
    </source>
</evidence>
<dbReference type="GO" id="GO:0022857">
    <property type="term" value="F:transmembrane transporter activity"/>
    <property type="evidence" value="ECO:0007669"/>
    <property type="project" value="InterPro"/>
</dbReference>
<dbReference type="SUPFAM" id="SSF103473">
    <property type="entry name" value="MFS general substrate transporter"/>
    <property type="match status" value="1"/>
</dbReference>
<feature type="transmembrane region" description="Helical" evidence="5">
    <location>
        <begin position="191"/>
        <end position="216"/>
    </location>
</feature>
<protein>
    <recommendedName>
        <fullName evidence="6">Major facilitator superfamily (MFS) profile domain-containing protein</fullName>
    </recommendedName>
</protein>
<feature type="transmembrane region" description="Helical" evidence="5">
    <location>
        <begin position="228"/>
        <end position="249"/>
    </location>
</feature>
<comment type="caution">
    <text evidence="7">The sequence shown here is derived from an EMBL/GenBank/DDBJ whole genome shotgun (WGS) entry which is preliminary data.</text>
</comment>
<dbReference type="Pfam" id="PF07690">
    <property type="entry name" value="MFS_1"/>
    <property type="match status" value="1"/>
</dbReference>
<feature type="transmembrane region" description="Helical" evidence="5">
    <location>
        <begin position="255"/>
        <end position="274"/>
    </location>
</feature>
<feature type="transmembrane region" description="Helical" evidence="5">
    <location>
        <begin position="422"/>
        <end position="443"/>
    </location>
</feature>
<feature type="transmembrane region" description="Helical" evidence="5">
    <location>
        <begin position="20"/>
        <end position="44"/>
    </location>
</feature>
<keyword evidence="2 5" id="KW-0812">Transmembrane</keyword>
<dbReference type="InterPro" id="IPR036259">
    <property type="entry name" value="MFS_trans_sf"/>
</dbReference>
<evidence type="ECO:0000256" key="5">
    <source>
        <dbReference type="SAM" id="Phobius"/>
    </source>
</evidence>
<evidence type="ECO:0000313" key="8">
    <source>
        <dbReference type="Proteomes" id="UP001431783"/>
    </source>
</evidence>
<evidence type="ECO:0000256" key="4">
    <source>
        <dbReference type="ARBA" id="ARBA00023136"/>
    </source>
</evidence>
<feature type="transmembrane region" description="Helical" evidence="5">
    <location>
        <begin position="169"/>
        <end position="185"/>
    </location>
</feature>
<evidence type="ECO:0000256" key="1">
    <source>
        <dbReference type="ARBA" id="ARBA00004141"/>
    </source>
</evidence>
<feature type="transmembrane region" description="Helical" evidence="5">
    <location>
        <begin position="485"/>
        <end position="502"/>
    </location>
</feature>
<feature type="domain" description="Major facilitator superfamily (MFS) profile" evidence="6">
    <location>
        <begin position="100"/>
        <end position="507"/>
    </location>
</feature>
<organism evidence="7 8">
    <name type="scientific">Henosepilachna vigintioctopunctata</name>
    <dbReference type="NCBI Taxonomy" id="420089"/>
    <lineage>
        <taxon>Eukaryota</taxon>
        <taxon>Metazoa</taxon>
        <taxon>Ecdysozoa</taxon>
        <taxon>Arthropoda</taxon>
        <taxon>Hexapoda</taxon>
        <taxon>Insecta</taxon>
        <taxon>Pterygota</taxon>
        <taxon>Neoptera</taxon>
        <taxon>Endopterygota</taxon>
        <taxon>Coleoptera</taxon>
        <taxon>Polyphaga</taxon>
        <taxon>Cucujiformia</taxon>
        <taxon>Coccinelloidea</taxon>
        <taxon>Coccinellidae</taxon>
        <taxon>Epilachninae</taxon>
        <taxon>Epilachnini</taxon>
        <taxon>Henosepilachna</taxon>
    </lineage>
</organism>
<proteinExistence type="predicted"/>
<dbReference type="Gene3D" id="1.20.1250.20">
    <property type="entry name" value="MFS general substrate transporter like domains"/>
    <property type="match status" value="1"/>
</dbReference>
<dbReference type="AlphaFoldDB" id="A0AAW1U2E4"/>
<dbReference type="Proteomes" id="UP001431783">
    <property type="component" value="Unassembled WGS sequence"/>
</dbReference>
<dbReference type="EMBL" id="JARQZJ010000032">
    <property type="protein sequence ID" value="KAK9874716.1"/>
    <property type="molecule type" value="Genomic_DNA"/>
</dbReference>
<dbReference type="CDD" id="cd17317">
    <property type="entry name" value="MFS_SLC22"/>
    <property type="match status" value="1"/>
</dbReference>
<dbReference type="InterPro" id="IPR005829">
    <property type="entry name" value="Sugar_transporter_CS"/>
</dbReference>
<evidence type="ECO:0000259" key="6">
    <source>
        <dbReference type="PROSITE" id="PS50850"/>
    </source>
</evidence>
<keyword evidence="4 5" id="KW-0472">Membrane</keyword>
<dbReference type="GO" id="GO:0016020">
    <property type="term" value="C:membrane"/>
    <property type="evidence" value="ECO:0007669"/>
    <property type="project" value="UniProtKB-SubCell"/>
</dbReference>
<dbReference type="PROSITE" id="PS00216">
    <property type="entry name" value="SUGAR_TRANSPORT_1"/>
    <property type="match status" value="2"/>
</dbReference>
<dbReference type="InterPro" id="IPR011701">
    <property type="entry name" value="MFS"/>
</dbReference>
<dbReference type="PANTHER" id="PTHR24064">
    <property type="entry name" value="SOLUTE CARRIER FAMILY 22 MEMBER"/>
    <property type="match status" value="1"/>
</dbReference>
<dbReference type="PROSITE" id="PS50850">
    <property type="entry name" value="MFS"/>
    <property type="match status" value="1"/>
</dbReference>
<sequence length="533" mass="60019">MSGEDTFDEILADIGGFGKYQAITTFLICIVAITNAATHMAYVFTAMDSEYRCLIPLCDAENPQYQVDWAKSAIPFDDLNQPNKCKKFATVTNSSWMSNCSSIHFDRQRIENCDAHVFKNDENYIGREYSLLCEDQLWKLSLVGTLNTAGSFFGLSVTGIISDRFGRKIVLLYGMILCGLTGLIKSLSPTFIWFSCFEFLEGFFAAGSFVSACVLVMELVKSGNRIRITSIIFTCYAMGEVLLGVVSWAVRDWRWILYIIYGPCLLLFSFYWAIPESMRWYLSKGELEKPKEILKKIARSNGKLIPETHFDKLKLTNEKEQINFIHIVKSISLCSRLVNCIFLWVACAILFYGLSLNSVTLAGDSYMDFILISLAEVPGYWISSLLADNVGRRSSLAASYAITFAACMGFIFLRGTWKWIEMLFYCIGKFGATLAFILIYAVTSELFPTPLRNTAMSLCSMIARLGTLISPQTTLLGLIWKPLPLVFFASIAATACFLSLFLPETLNTKLPDTIEEAENIRRKNFPSIEDSKR</sequence>
<gene>
    <name evidence="7" type="ORF">WA026_005534</name>
</gene>
<keyword evidence="3 5" id="KW-1133">Transmembrane helix</keyword>
<keyword evidence="8" id="KW-1185">Reference proteome</keyword>
<dbReference type="InterPro" id="IPR020846">
    <property type="entry name" value="MFS_dom"/>
</dbReference>
<reference evidence="7 8" key="1">
    <citation type="submission" date="2023-03" db="EMBL/GenBank/DDBJ databases">
        <title>Genome insight into feeding habits of ladybird beetles.</title>
        <authorList>
            <person name="Li H.-S."/>
            <person name="Huang Y.-H."/>
            <person name="Pang H."/>
        </authorList>
    </citation>
    <scope>NUCLEOTIDE SEQUENCE [LARGE SCALE GENOMIC DNA]</scope>
    <source>
        <strain evidence="7">SYSU_2023b</strain>
        <tissue evidence="7">Whole body</tissue>
    </source>
</reference>